<keyword evidence="1" id="KW-0472">Membrane</keyword>
<feature type="transmembrane region" description="Helical" evidence="1">
    <location>
        <begin position="331"/>
        <end position="351"/>
    </location>
</feature>
<proteinExistence type="predicted"/>
<evidence type="ECO:0000313" key="3">
    <source>
        <dbReference type="Proteomes" id="UP000006056"/>
    </source>
</evidence>
<evidence type="ECO:0000256" key="1">
    <source>
        <dbReference type="SAM" id="Phobius"/>
    </source>
</evidence>
<feature type="transmembrane region" description="Helical" evidence="1">
    <location>
        <begin position="363"/>
        <end position="381"/>
    </location>
</feature>
<dbReference type="HOGENOM" id="CLU_513795_0_0_0"/>
<name>I3ZKQ4_TERRK</name>
<feature type="transmembrane region" description="Helical" evidence="1">
    <location>
        <begin position="149"/>
        <end position="167"/>
    </location>
</feature>
<sequence>MDRAPLSRTKFGAPALPRWFWPVAFLAAAWVAIWLFVTRDAMLDDSLIHLRYAVNLQRLHFVTYDGIHHTFGTSSPLYVSVLALGYQVWHSVFVPKMCSVVGYLALLGLSVALYLRVRHQQVAGALALLFLPVVLCPMAIRWLTDGMETSLVCASVVLLAFLTFAAAKSPWRMSGGLLMFLMGFYVTTLRIELASLCAFTALTIFLARRHRGDGPLLRTAMQAMPVLVGSVAALLLMRWIFGNFLPDTALAKASGTPGLAAFFLFFHVSGSAALLGVGSFILLVVTAVFAWRHTQVEDGNGRLAFLAANLNLPFILLLSSIRGQAIQAVRYVLWAMFFGIVWNLLTMAASGARERWMPAEKTAVYGTAILFLVLLPLDIWFGGHTMLGHAQAFDQMRDESLDRLAGHTMLADDIGFIGYFSQANVCDMNGLINGRKFAALSQVQRLQSCADQHPDAIFLTVPRISMMGRYIPHLTEEWIACERVDFFNVRTSDRHYLLIRKVDAERLCPRNTTLRMPISDIPQVAAAGVF</sequence>
<feature type="transmembrane region" description="Helical" evidence="1">
    <location>
        <begin position="20"/>
        <end position="37"/>
    </location>
</feature>
<reference evidence="2 3" key="1">
    <citation type="submission" date="2012-06" db="EMBL/GenBank/DDBJ databases">
        <title>Complete genome of Terriglobus roseus DSM 18391.</title>
        <authorList>
            <consortium name="US DOE Joint Genome Institute (JGI-PGF)"/>
            <person name="Lucas S."/>
            <person name="Copeland A."/>
            <person name="Lapidus A."/>
            <person name="Glavina del Rio T."/>
            <person name="Dalin E."/>
            <person name="Tice H."/>
            <person name="Bruce D."/>
            <person name="Goodwin L."/>
            <person name="Pitluck S."/>
            <person name="Peters L."/>
            <person name="Mikhailova N."/>
            <person name="Munk A.C.C."/>
            <person name="Kyrpides N."/>
            <person name="Mavromatis K."/>
            <person name="Ivanova N."/>
            <person name="Brettin T."/>
            <person name="Detter J.C."/>
            <person name="Han C."/>
            <person name="Larimer F."/>
            <person name="Land M."/>
            <person name="Hauser L."/>
            <person name="Markowitz V."/>
            <person name="Cheng J.-F."/>
            <person name="Hugenholtz P."/>
            <person name="Woyke T."/>
            <person name="Wu D."/>
            <person name="Brambilla E."/>
            <person name="Klenk H.-P."/>
            <person name="Eisen J.A."/>
        </authorList>
    </citation>
    <scope>NUCLEOTIDE SEQUENCE [LARGE SCALE GENOMIC DNA]</scope>
    <source>
        <strain evidence="3">DSM 18391 / NRRL B-41598 / KBS 63</strain>
    </source>
</reference>
<evidence type="ECO:0000313" key="2">
    <source>
        <dbReference type="EMBL" id="AFL89822.1"/>
    </source>
</evidence>
<protein>
    <recommendedName>
        <fullName evidence="4">Glycosyltransferase RgtA/B/C/D-like domain-containing protein</fullName>
    </recommendedName>
</protein>
<gene>
    <name evidence="2" type="ordered locus">Terro_3608</name>
</gene>
<dbReference type="AlphaFoldDB" id="I3ZKQ4"/>
<feature type="transmembrane region" description="Helical" evidence="1">
    <location>
        <begin position="262"/>
        <end position="291"/>
    </location>
</feature>
<keyword evidence="1" id="KW-1133">Transmembrane helix</keyword>
<keyword evidence="1" id="KW-0812">Transmembrane</keyword>
<dbReference type="KEGG" id="trs:Terro_3608"/>
<dbReference type="PATRIC" id="fig|926566.3.peg.3556"/>
<dbReference type="EMBL" id="CP003379">
    <property type="protein sequence ID" value="AFL89822.1"/>
    <property type="molecule type" value="Genomic_DNA"/>
</dbReference>
<organism evidence="2 3">
    <name type="scientific">Terriglobus roseus (strain DSM 18391 / NRRL B-41598 / KBS 63)</name>
    <dbReference type="NCBI Taxonomy" id="926566"/>
    <lineage>
        <taxon>Bacteria</taxon>
        <taxon>Pseudomonadati</taxon>
        <taxon>Acidobacteriota</taxon>
        <taxon>Terriglobia</taxon>
        <taxon>Terriglobales</taxon>
        <taxon>Acidobacteriaceae</taxon>
        <taxon>Terriglobus</taxon>
    </lineage>
</organism>
<dbReference type="Proteomes" id="UP000006056">
    <property type="component" value="Chromosome"/>
</dbReference>
<feature type="transmembrane region" description="Helical" evidence="1">
    <location>
        <begin position="93"/>
        <end position="115"/>
    </location>
</feature>
<accession>I3ZKQ4</accession>
<feature type="transmembrane region" description="Helical" evidence="1">
    <location>
        <begin position="303"/>
        <end position="319"/>
    </location>
</feature>
<feature type="transmembrane region" description="Helical" evidence="1">
    <location>
        <begin position="219"/>
        <end position="241"/>
    </location>
</feature>
<feature type="transmembrane region" description="Helical" evidence="1">
    <location>
        <begin position="122"/>
        <end position="143"/>
    </location>
</feature>
<keyword evidence="3" id="KW-1185">Reference proteome</keyword>
<evidence type="ECO:0008006" key="4">
    <source>
        <dbReference type="Google" id="ProtNLM"/>
    </source>
</evidence>
<feature type="transmembrane region" description="Helical" evidence="1">
    <location>
        <begin position="179"/>
        <end position="207"/>
    </location>
</feature>
<dbReference type="STRING" id="926566.Terro_3608"/>